<evidence type="ECO:0000256" key="5">
    <source>
        <dbReference type="ARBA" id="ARBA00022989"/>
    </source>
</evidence>
<dbReference type="InterPro" id="IPR028362">
    <property type="entry name" value="AlgI"/>
</dbReference>
<feature type="transmembrane region" description="Helical" evidence="8">
    <location>
        <begin position="98"/>
        <end position="120"/>
    </location>
</feature>
<dbReference type="Pfam" id="PF03062">
    <property type="entry name" value="MBOAT"/>
    <property type="match status" value="1"/>
</dbReference>
<feature type="transmembrane region" description="Helical" evidence="8">
    <location>
        <begin position="414"/>
        <end position="436"/>
    </location>
</feature>
<feature type="transmembrane region" description="Helical" evidence="8">
    <location>
        <begin position="29"/>
        <end position="51"/>
    </location>
</feature>
<name>A0A7C5AMY6_9BACT</name>
<keyword evidence="7" id="KW-0808">Transferase</keyword>
<dbReference type="AlphaFoldDB" id="A0A7C5AMY6"/>
<accession>A0A7C5AMY6</accession>
<sequence>MSFVAWPYPFFLIGVVILYWVLGRRPRQLLLLVASYIFYGFWDVRFLALVMTTTGVDYLAALGLAGHRPRFLAVLGLPLLPGLWLGVCKVLEPLTGPVPWGTVAVALALGLAFSGAYQGLWLLPENPRRRGFLFLSVGSCLAILGFFKYFGFFTQQAVAVLRNLGFEPGWVLPHIVLPVGISFYTFQSLGYVFDVYRGRTEVCRDFLTFAVFDAYFPQLVAGPIERAGHLIPQLDREQVFHPAHLQEGLKMILVGLFKKVFVADNCALLANYAFAPETTLNGYWAVLGALAFAFQIYGDFSGYSDIARGSSRLLGIELVQNFRFPYLARNPSDFWRRWHISLSAWFRDYVYIPLGGNRGSRGETMRNLALTLLLAGFWHGASWIFILWGAYWGAFLIFYHFSPVKVFADREATWSWHTFGSVLSMWIITLMGWAIFRSPDLARLGSWLAALGNWDSGAALPWARCALWLGLHLAPLWLLKLATCKAQDETALEHLPWPVRGVIYALLLLLVVSSTEHDQEFIYFQF</sequence>
<evidence type="ECO:0000256" key="4">
    <source>
        <dbReference type="ARBA" id="ARBA00022692"/>
    </source>
</evidence>
<evidence type="ECO:0000256" key="1">
    <source>
        <dbReference type="ARBA" id="ARBA00004651"/>
    </source>
</evidence>
<keyword evidence="3 7" id="KW-1003">Cell membrane</keyword>
<comment type="subcellular location">
    <subcellularLocation>
        <location evidence="1">Cell membrane</location>
        <topology evidence="1">Multi-pass membrane protein</topology>
    </subcellularLocation>
</comment>
<dbReference type="GO" id="GO:0042121">
    <property type="term" value="P:alginic acid biosynthetic process"/>
    <property type="evidence" value="ECO:0007669"/>
    <property type="project" value="InterPro"/>
</dbReference>
<reference evidence="9" key="1">
    <citation type="journal article" date="2020" name="mSystems">
        <title>Genome- and Community-Level Interaction Insights into Carbon Utilization and Element Cycling Functions of Hydrothermarchaeota in Hydrothermal Sediment.</title>
        <authorList>
            <person name="Zhou Z."/>
            <person name="Liu Y."/>
            <person name="Xu W."/>
            <person name="Pan J."/>
            <person name="Luo Z.H."/>
            <person name="Li M."/>
        </authorList>
    </citation>
    <scope>NUCLEOTIDE SEQUENCE [LARGE SCALE GENOMIC DNA]</scope>
    <source>
        <strain evidence="9">SpSt-853</strain>
    </source>
</reference>
<feature type="transmembrane region" description="Helical" evidence="8">
    <location>
        <begin position="6"/>
        <end position="22"/>
    </location>
</feature>
<proteinExistence type="inferred from homology"/>
<keyword evidence="5 8" id="KW-1133">Transmembrane helix</keyword>
<keyword evidence="6 7" id="KW-0472">Membrane</keyword>
<protein>
    <submittedName>
        <fullName evidence="9">MBOAT family protein</fullName>
    </submittedName>
</protein>
<dbReference type="PANTHER" id="PTHR13285">
    <property type="entry name" value="ACYLTRANSFERASE"/>
    <property type="match status" value="1"/>
</dbReference>
<dbReference type="EMBL" id="DTKJ01000074">
    <property type="protein sequence ID" value="HGZ12730.1"/>
    <property type="molecule type" value="Genomic_DNA"/>
</dbReference>
<comment type="caution">
    <text evidence="9">The sequence shown here is derived from an EMBL/GenBank/DDBJ whole genome shotgun (WGS) entry which is preliminary data.</text>
</comment>
<organism evidence="9">
    <name type="scientific">Desulfobacca acetoxidans</name>
    <dbReference type="NCBI Taxonomy" id="60893"/>
    <lineage>
        <taxon>Bacteria</taxon>
        <taxon>Pseudomonadati</taxon>
        <taxon>Thermodesulfobacteriota</taxon>
        <taxon>Desulfobaccia</taxon>
        <taxon>Desulfobaccales</taxon>
        <taxon>Desulfobaccaceae</taxon>
        <taxon>Desulfobacca</taxon>
    </lineage>
</organism>
<dbReference type="InterPro" id="IPR024194">
    <property type="entry name" value="Ac/AlaTfrase_AlgI/DltB"/>
</dbReference>
<evidence type="ECO:0000256" key="8">
    <source>
        <dbReference type="SAM" id="Phobius"/>
    </source>
</evidence>
<dbReference type="GO" id="GO:0016746">
    <property type="term" value="F:acyltransferase activity"/>
    <property type="evidence" value="ECO:0007669"/>
    <property type="project" value="UniProtKB-KW"/>
</dbReference>
<feature type="transmembrane region" description="Helical" evidence="8">
    <location>
        <begin position="132"/>
        <end position="152"/>
    </location>
</feature>
<keyword evidence="4 8" id="KW-0812">Transmembrane</keyword>
<dbReference type="GO" id="GO:0005886">
    <property type="term" value="C:plasma membrane"/>
    <property type="evidence" value="ECO:0007669"/>
    <property type="project" value="UniProtKB-SubCell"/>
</dbReference>
<evidence type="ECO:0000256" key="2">
    <source>
        <dbReference type="ARBA" id="ARBA00010323"/>
    </source>
</evidence>
<feature type="transmembrane region" description="Helical" evidence="8">
    <location>
        <begin position="368"/>
        <end position="394"/>
    </location>
</feature>
<evidence type="ECO:0000256" key="7">
    <source>
        <dbReference type="PIRNR" id="PIRNR016636"/>
    </source>
</evidence>
<dbReference type="InterPro" id="IPR004299">
    <property type="entry name" value="MBOAT_fam"/>
</dbReference>
<dbReference type="InterPro" id="IPR051085">
    <property type="entry name" value="MB_O-acyltransferase"/>
</dbReference>
<dbReference type="PIRSF" id="PIRSF016636">
    <property type="entry name" value="AlgI_DltB"/>
    <property type="match status" value="1"/>
</dbReference>
<dbReference type="PIRSF" id="PIRSF500217">
    <property type="entry name" value="AlgI"/>
    <property type="match status" value="1"/>
</dbReference>
<comment type="similarity">
    <text evidence="2 7">Belongs to the membrane-bound acyltransferase family.</text>
</comment>
<evidence type="ECO:0000256" key="3">
    <source>
        <dbReference type="ARBA" id="ARBA00022475"/>
    </source>
</evidence>
<evidence type="ECO:0000313" key="9">
    <source>
        <dbReference type="EMBL" id="HGZ12730.1"/>
    </source>
</evidence>
<keyword evidence="7" id="KW-0012">Acyltransferase</keyword>
<gene>
    <name evidence="9" type="ORF">ENW48_11040</name>
</gene>
<dbReference type="PANTHER" id="PTHR13285:SF18">
    <property type="entry name" value="PROTEIN-CYSTEINE N-PALMITOYLTRANSFERASE RASP"/>
    <property type="match status" value="1"/>
</dbReference>
<evidence type="ECO:0000256" key="6">
    <source>
        <dbReference type="ARBA" id="ARBA00023136"/>
    </source>
</evidence>